<dbReference type="InterPro" id="IPR008978">
    <property type="entry name" value="HSP20-like_chaperone"/>
</dbReference>
<dbReference type="InParanoid" id="A0A5Q0BPW7"/>
<evidence type="ECO:0000313" key="3">
    <source>
        <dbReference type="EMBL" id="QFY44127.1"/>
    </source>
</evidence>
<reference evidence="3 4" key="1">
    <citation type="submission" date="2019-09" db="EMBL/GenBank/DDBJ databases">
        <title>Ecophysiology of the spiral-shaped methanotroph Methylospira mobilis as revealed by the complete genome sequence.</title>
        <authorList>
            <person name="Oshkin I.Y."/>
            <person name="Dedysh S.N."/>
            <person name="Miroshnikov K."/>
            <person name="Danilova O.V."/>
            <person name="Hakobyan A."/>
            <person name="Liesack W."/>
        </authorList>
    </citation>
    <scope>NUCLEOTIDE SEQUENCE [LARGE SCALE GENOMIC DNA]</scope>
    <source>
        <strain evidence="3 4">Shm1</strain>
    </source>
</reference>
<accession>A0A5Q0BPW7</accession>
<proteinExistence type="inferred from homology"/>
<dbReference type="EMBL" id="CP044205">
    <property type="protein sequence ID" value="QFY44127.1"/>
    <property type="molecule type" value="Genomic_DNA"/>
</dbReference>
<evidence type="ECO:0000259" key="2">
    <source>
        <dbReference type="PROSITE" id="PS01031"/>
    </source>
</evidence>
<dbReference type="OrthoDB" id="9792695at2"/>
<dbReference type="SUPFAM" id="SSF49764">
    <property type="entry name" value="HSP20-like chaperones"/>
    <property type="match status" value="1"/>
</dbReference>
<feature type="domain" description="SHSP" evidence="2">
    <location>
        <begin position="35"/>
        <end position="133"/>
    </location>
</feature>
<dbReference type="RefSeq" id="WP_153250095.1">
    <property type="nucleotide sequence ID" value="NZ_CP044205.1"/>
</dbReference>
<dbReference type="PROSITE" id="PS01031">
    <property type="entry name" value="SHSP"/>
    <property type="match status" value="1"/>
</dbReference>
<dbReference type="Gene3D" id="2.60.40.790">
    <property type="match status" value="1"/>
</dbReference>
<evidence type="ECO:0000313" key="4">
    <source>
        <dbReference type="Proteomes" id="UP000325755"/>
    </source>
</evidence>
<name>A0A5Q0BPW7_9GAMM</name>
<protein>
    <submittedName>
        <fullName evidence="3">Hsp20/alpha crystallin family protein</fullName>
    </submittedName>
</protein>
<dbReference type="CDD" id="cd06464">
    <property type="entry name" value="ACD_sHsps-like"/>
    <property type="match status" value="1"/>
</dbReference>
<sequence length="133" mass="15313">MISRDYLRWIWFEASAQLSRSDRLHRSRVNPAKASNQPNWEPPVDVFDLGDRVRVLVALPGVEASTIEVSFEAGVLRIFGHRPFPDVSCRAAIRLMEIPWGRFVRRIELPDFRLSPESFEFSNGCLDISLLKD</sequence>
<dbReference type="Proteomes" id="UP000325755">
    <property type="component" value="Chromosome"/>
</dbReference>
<dbReference type="KEGG" id="mmob:F6R98_17045"/>
<dbReference type="AlphaFoldDB" id="A0A5Q0BPW7"/>
<dbReference type="InterPro" id="IPR002068">
    <property type="entry name" value="A-crystallin/Hsp20_dom"/>
</dbReference>
<gene>
    <name evidence="3" type="ORF">F6R98_17045</name>
</gene>
<keyword evidence="4" id="KW-1185">Reference proteome</keyword>
<evidence type="ECO:0000256" key="1">
    <source>
        <dbReference type="PROSITE-ProRule" id="PRU00285"/>
    </source>
</evidence>
<organism evidence="3 4">
    <name type="scientific">Candidatus Methylospira mobilis</name>
    <dbReference type="NCBI Taxonomy" id="1808979"/>
    <lineage>
        <taxon>Bacteria</taxon>
        <taxon>Pseudomonadati</taxon>
        <taxon>Pseudomonadota</taxon>
        <taxon>Gammaproteobacteria</taxon>
        <taxon>Methylococcales</taxon>
        <taxon>Methylococcaceae</taxon>
        <taxon>Candidatus Methylospira</taxon>
    </lineage>
</organism>
<comment type="similarity">
    <text evidence="1">Belongs to the small heat shock protein (HSP20) family.</text>
</comment>